<reference evidence="2 3" key="1">
    <citation type="journal article" date="2018" name="Mol. Biol. Evol.">
        <title>Analysis of the draft genome of the red seaweed Gracilariopsis chorda provides insights into genome size evolution in Rhodophyta.</title>
        <authorList>
            <person name="Lee J."/>
            <person name="Yang E.C."/>
            <person name="Graf L."/>
            <person name="Yang J.H."/>
            <person name="Qiu H."/>
            <person name="Zel Zion U."/>
            <person name="Chan C.X."/>
            <person name="Stephens T.G."/>
            <person name="Weber A.P.M."/>
            <person name="Boo G.H."/>
            <person name="Boo S.M."/>
            <person name="Kim K.M."/>
            <person name="Shin Y."/>
            <person name="Jung M."/>
            <person name="Lee S.J."/>
            <person name="Yim H.S."/>
            <person name="Lee J.H."/>
            <person name="Bhattacharya D."/>
            <person name="Yoon H.S."/>
        </authorList>
    </citation>
    <scope>NUCLEOTIDE SEQUENCE [LARGE SCALE GENOMIC DNA]</scope>
    <source>
        <strain evidence="2 3">SKKU-2015</strain>
        <tissue evidence="2">Whole body</tissue>
    </source>
</reference>
<dbReference type="EMBL" id="NBIV01000028">
    <property type="protein sequence ID" value="PXF47128.1"/>
    <property type="molecule type" value="Genomic_DNA"/>
</dbReference>
<accession>A0A2V3IY99</accession>
<protein>
    <submittedName>
        <fullName evidence="2">Uncharacterized protein</fullName>
    </submittedName>
</protein>
<evidence type="ECO:0000256" key="1">
    <source>
        <dbReference type="SAM" id="MobiDB-lite"/>
    </source>
</evidence>
<feature type="region of interest" description="Disordered" evidence="1">
    <location>
        <begin position="243"/>
        <end position="274"/>
    </location>
</feature>
<evidence type="ECO:0000313" key="2">
    <source>
        <dbReference type="EMBL" id="PXF47128.1"/>
    </source>
</evidence>
<keyword evidence="3" id="KW-1185">Reference proteome</keyword>
<feature type="compositionally biased region" description="Polar residues" evidence="1">
    <location>
        <begin position="322"/>
        <end position="333"/>
    </location>
</feature>
<evidence type="ECO:0000313" key="3">
    <source>
        <dbReference type="Proteomes" id="UP000247409"/>
    </source>
</evidence>
<dbReference type="AlphaFoldDB" id="A0A2V3IY99"/>
<sequence length="333" mass="36629">MARNADTPAATVTKASDAEDDVLKRYCPLLCAHSEDRIVSQPAQPSLASTTASAATVKPFSRLKKRRRLHPPLLPSLVAHDVVSRLVDAATVHYDAKVAAQSVIDSVLNAVSQRSLNAAIKSGACDDHIPSIITNLPTFIAGLAKNGYYYGMHYCRPHVRRTRYCLSARLRCLNHIEPWKCTAAFTAKLRSDKSVWETNGVLTHTHLRNTGMARSGKERYHAIVSSLKSRLPRGERLPFLEQLIPPEFRPKPKHTNPKDKSRSHAANPNLPVARARPLAPRGLVPLPVVVPRLPYVMQTPNGPVLVLPQPPPHVPPQRRTIAPQSNPATGKES</sequence>
<comment type="caution">
    <text evidence="2">The sequence shown here is derived from an EMBL/GenBank/DDBJ whole genome shotgun (WGS) entry which is preliminary data.</text>
</comment>
<dbReference type="Proteomes" id="UP000247409">
    <property type="component" value="Unassembled WGS sequence"/>
</dbReference>
<organism evidence="2 3">
    <name type="scientific">Gracilariopsis chorda</name>
    <dbReference type="NCBI Taxonomy" id="448386"/>
    <lineage>
        <taxon>Eukaryota</taxon>
        <taxon>Rhodophyta</taxon>
        <taxon>Florideophyceae</taxon>
        <taxon>Rhodymeniophycidae</taxon>
        <taxon>Gracilariales</taxon>
        <taxon>Gracilariaceae</taxon>
        <taxon>Gracilariopsis</taxon>
    </lineage>
</organism>
<feature type="region of interest" description="Disordered" evidence="1">
    <location>
        <begin position="302"/>
        <end position="333"/>
    </location>
</feature>
<gene>
    <name evidence="2" type="ORF">BWQ96_03070</name>
</gene>
<name>A0A2V3IY99_9FLOR</name>
<proteinExistence type="predicted"/>